<feature type="compositionally biased region" description="Basic residues" evidence="6">
    <location>
        <begin position="74"/>
        <end position="87"/>
    </location>
</feature>
<comment type="caution">
    <text evidence="7">The sequence shown here is derived from an EMBL/GenBank/DDBJ whole genome shotgun (WGS) entry which is preliminary data.</text>
</comment>
<evidence type="ECO:0000256" key="6">
    <source>
        <dbReference type="SAM" id="MobiDB-lite"/>
    </source>
</evidence>
<keyword evidence="8" id="KW-1185">Reference proteome</keyword>
<feature type="compositionally biased region" description="Basic and acidic residues" evidence="6">
    <location>
        <begin position="26"/>
        <end position="37"/>
    </location>
</feature>
<feature type="compositionally biased region" description="Basic and acidic residues" evidence="6">
    <location>
        <begin position="108"/>
        <end position="135"/>
    </location>
</feature>
<reference evidence="8" key="1">
    <citation type="journal article" date="2023" name="Mol. Phylogenet. Evol.">
        <title>Genome-scale phylogeny and comparative genomics of the fungal order Sordariales.</title>
        <authorList>
            <person name="Hensen N."/>
            <person name="Bonometti L."/>
            <person name="Westerberg I."/>
            <person name="Brannstrom I.O."/>
            <person name="Guillou S."/>
            <person name="Cros-Aarteil S."/>
            <person name="Calhoun S."/>
            <person name="Haridas S."/>
            <person name="Kuo A."/>
            <person name="Mondo S."/>
            <person name="Pangilinan J."/>
            <person name="Riley R."/>
            <person name="LaButti K."/>
            <person name="Andreopoulos B."/>
            <person name="Lipzen A."/>
            <person name="Chen C."/>
            <person name="Yan M."/>
            <person name="Daum C."/>
            <person name="Ng V."/>
            <person name="Clum A."/>
            <person name="Steindorff A."/>
            <person name="Ohm R.A."/>
            <person name="Martin F."/>
            <person name="Silar P."/>
            <person name="Natvig D.O."/>
            <person name="Lalanne C."/>
            <person name="Gautier V."/>
            <person name="Ament-Velasquez S.L."/>
            <person name="Kruys A."/>
            <person name="Hutchinson M.I."/>
            <person name="Powell A.J."/>
            <person name="Barry K."/>
            <person name="Miller A.N."/>
            <person name="Grigoriev I.V."/>
            <person name="Debuchy R."/>
            <person name="Gladieux P."/>
            <person name="Hiltunen Thoren M."/>
            <person name="Johannesson H."/>
        </authorList>
    </citation>
    <scope>NUCLEOTIDE SEQUENCE [LARGE SCALE GENOMIC DNA]</scope>
    <source>
        <strain evidence="8">CBS 284.82</strain>
    </source>
</reference>
<dbReference type="PANTHER" id="PTHR15263">
    <property type="entry name" value="I-KAPPA-B-LIKE PROTEIN IKBL"/>
    <property type="match status" value="1"/>
</dbReference>
<evidence type="ECO:0000256" key="3">
    <source>
        <dbReference type="ARBA" id="ARBA00022737"/>
    </source>
</evidence>
<dbReference type="GO" id="GO:0005634">
    <property type="term" value="C:nucleus"/>
    <property type="evidence" value="ECO:0007669"/>
    <property type="project" value="UniProtKB-SubCell"/>
</dbReference>
<evidence type="ECO:0000256" key="5">
    <source>
        <dbReference type="ARBA" id="ARBA00023242"/>
    </source>
</evidence>
<evidence type="ECO:0000256" key="4">
    <source>
        <dbReference type="ARBA" id="ARBA00023043"/>
    </source>
</evidence>
<feature type="compositionally biased region" description="Basic and acidic residues" evidence="6">
    <location>
        <begin position="145"/>
        <end position="156"/>
    </location>
</feature>
<proteinExistence type="predicted"/>
<sequence length="425" mass="49977">MESPRSPKRRRILSSINPPETNAEDDAPRHAKRDRTMTPDGPAPRGDEARVREDNTEDGPEPQDHDNTEAPRPTKFRFKSKSSRSSRRREGDDDDRHHHRHRSRSRSRSRDRDRHRDRHKDDRARSRDRDDDSRERRRHRRKHRDPGPDDDKDKEKSHRHHHHRRRKHRSKYPSAPAPQQDQDQNPFQDAPLSPTTAFRESLFDAMADDEGAAYWESVYGQPIHIYAPPNSHSTSANGSTLEHMTDDEYAAYVRQKMWEKTHAGLLEARARREREKEEARKKEEEKGRVAREMERCLRRGEERRRRKGWRERWEGYVRRWAEWEEAAGKGGGVEGIPWPVEVSSENGEGGIQGEAVRAFFVNALGLEELGEEEFAARLKEERVRWHPDKVQQRLGGQVEEKVMRDVTAIFQAVDALWNDTRKSGR</sequence>
<dbReference type="GO" id="GO:0043124">
    <property type="term" value="P:negative regulation of canonical NF-kappaB signal transduction"/>
    <property type="evidence" value="ECO:0007669"/>
    <property type="project" value="InterPro"/>
</dbReference>
<organism evidence="7 8">
    <name type="scientific">Parachaetomium inaequale</name>
    <dbReference type="NCBI Taxonomy" id="2588326"/>
    <lineage>
        <taxon>Eukaryota</taxon>
        <taxon>Fungi</taxon>
        <taxon>Dikarya</taxon>
        <taxon>Ascomycota</taxon>
        <taxon>Pezizomycotina</taxon>
        <taxon>Sordariomycetes</taxon>
        <taxon>Sordariomycetidae</taxon>
        <taxon>Sordariales</taxon>
        <taxon>Chaetomiaceae</taxon>
        <taxon>Parachaetomium</taxon>
    </lineage>
</organism>
<feature type="compositionally biased region" description="Basic residues" evidence="6">
    <location>
        <begin position="157"/>
        <end position="171"/>
    </location>
</feature>
<feature type="compositionally biased region" description="Basic residues" evidence="6">
    <location>
        <begin position="1"/>
        <end position="12"/>
    </location>
</feature>
<evidence type="ECO:0000313" key="8">
    <source>
        <dbReference type="Proteomes" id="UP001303115"/>
    </source>
</evidence>
<feature type="compositionally biased region" description="Basic and acidic residues" evidence="6">
    <location>
        <begin position="45"/>
        <end position="54"/>
    </location>
</feature>
<keyword evidence="2" id="KW-0597">Phosphoprotein</keyword>
<evidence type="ECO:0000313" key="7">
    <source>
        <dbReference type="EMBL" id="KAK4044002.1"/>
    </source>
</evidence>
<evidence type="ECO:0000256" key="2">
    <source>
        <dbReference type="ARBA" id="ARBA00022553"/>
    </source>
</evidence>
<keyword evidence="5" id="KW-0539">Nucleus</keyword>
<evidence type="ECO:0000256" key="1">
    <source>
        <dbReference type="ARBA" id="ARBA00004123"/>
    </source>
</evidence>
<keyword evidence="4" id="KW-0040">ANK repeat</keyword>
<name>A0AAN6SVD5_9PEZI</name>
<dbReference type="AlphaFoldDB" id="A0AAN6SVD5"/>
<comment type="subcellular location">
    <subcellularLocation>
        <location evidence="1">Nucleus</location>
    </subcellularLocation>
</comment>
<protein>
    <recommendedName>
        <fullName evidence="9">J domain-containing protein</fullName>
    </recommendedName>
</protein>
<dbReference type="PANTHER" id="PTHR15263:SF1">
    <property type="entry name" value="NF-KAPPA-B INHIBITOR-LIKE PROTEIN 1"/>
    <property type="match status" value="1"/>
</dbReference>
<dbReference type="EMBL" id="MU854322">
    <property type="protein sequence ID" value="KAK4044002.1"/>
    <property type="molecule type" value="Genomic_DNA"/>
</dbReference>
<feature type="compositionally biased region" description="Basic residues" evidence="6">
    <location>
        <begin position="97"/>
        <end position="107"/>
    </location>
</feature>
<accession>A0AAN6SVD5</accession>
<evidence type="ECO:0008006" key="9">
    <source>
        <dbReference type="Google" id="ProtNLM"/>
    </source>
</evidence>
<keyword evidence="3" id="KW-0677">Repeat</keyword>
<gene>
    <name evidence="7" type="ORF">C8A01DRAFT_12562</name>
</gene>
<dbReference type="Proteomes" id="UP001303115">
    <property type="component" value="Unassembled WGS sequence"/>
</dbReference>
<feature type="compositionally biased region" description="Low complexity" evidence="6">
    <location>
        <begin position="173"/>
        <end position="191"/>
    </location>
</feature>
<dbReference type="InterPro" id="IPR038753">
    <property type="entry name" value="NFKBIL1"/>
</dbReference>
<feature type="region of interest" description="Disordered" evidence="6">
    <location>
        <begin position="269"/>
        <end position="291"/>
    </location>
</feature>
<feature type="region of interest" description="Disordered" evidence="6">
    <location>
        <begin position="1"/>
        <end position="202"/>
    </location>
</feature>